<dbReference type="OrthoDB" id="439458at2759"/>
<dbReference type="Pfam" id="PF01253">
    <property type="entry name" value="SUI1"/>
    <property type="match status" value="1"/>
</dbReference>
<feature type="compositionally biased region" description="Basic and acidic residues" evidence="2">
    <location>
        <begin position="253"/>
        <end position="275"/>
    </location>
</feature>
<dbReference type="Gene3D" id="3.30.780.10">
    <property type="entry name" value="SUI1-like domain"/>
    <property type="match status" value="1"/>
</dbReference>
<feature type="region of interest" description="Disordered" evidence="2">
    <location>
        <begin position="374"/>
        <end position="398"/>
    </location>
</feature>
<keyword evidence="1" id="KW-0479">Metal-binding</keyword>
<evidence type="ECO:0000313" key="6">
    <source>
        <dbReference type="EMBL" id="CAL4773390.1"/>
    </source>
</evidence>
<feature type="domain" description="SUI1" evidence="4">
    <location>
        <begin position="23"/>
        <end position="90"/>
    </location>
</feature>
<dbReference type="EMBL" id="CAMXCT010001043">
    <property type="protein sequence ID" value="CAI3986078.1"/>
    <property type="molecule type" value="Genomic_DNA"/>
</dbReference>
<dbReference type="GO" id="GO:0008270">
    <property type="term" value="F:zinc ion binding"/>
    <property type="evidence" value="ECO:0007669"/>
    <property type="project" value="UniProtKB-KW"/>
</dbReference>
<evidence type="ECO:0000313" key="7">
    <source>
        <dbReference type="Proteomes" id="UP001152797"/>
    </source>
</evidence>
<evidence type="ECO:0000256" key="2">
    <source>
        <dbReference type="SAM" id="MobiDB-lite"/>
    </source>
</evidence>
<accession>A0A9P1C8I2</accession>
<reference evidence="6 7" key="2">
    <citation type="submission" date="2024-05" db="EMBL/GenBank/DDBJ databases">
        <authorList>
            <person name="Chen Y."/>
            <person name="Shah S."/>
            <person name="Dougan E. K."/>
            <person name="Thang M."/>
            <person name="Chan C."/>
        </authorList>
    </citation>
    <scope>NUCLEOTIDE SEQUENCE [LARGE SCALE GENOMIC DNA]</scope>
</reference>
<name>A0A9P1C8I2_9DINO</name>
<dbReference type="InterPro" id="IPR036877">
    <property type="entry name" value="SUI1_dom_sf"/>
</dbReference>
<evidence type="ECO:0000259" key="4">
    <source>
        <dbReference type="PROSITE" id="PS50296"/>
    </source>
</evidence>
<dbReference type="PROSITE" id="PS50296">
    <property type="entry name" value="SUI1"/>
    <property type="match status" value="1"/>
</dbReference>
<proteinExistence type="predicted"/>
<keyword evidence="1" id="KW-0863">Zinc-finger</keyword>
<dbReference type="PROSITE" id="PS00028">
    <property type="entry name" value="ZINC_FINGER_C2H2_1"/>
    <property type="match status" value="1"/>
</dbReference>
<keyword evidence="1" id="KW-0862">Zinc</keyword>
<dbReference type="EMBL" id="CAMXCT030001043">
    <property type="protein sequence ID" value="CAL4773390.1"/>
    <property type="molecule type" value="Genomic_DNA"/>
</dbReference>
<feature type="region of interest" description="Disordered" evidence="2">
    <location>
        <begin position="252"/>
        <end position="290"/>
    </location>
</feature>
<organism evidence="5">
    <name type="scientific">Cladocopium goreaui</name>
    <dbReference type="NCBI Taxonomy" id="2562237"/>
    <lineage>
        <taxon>Eukaryota</taxon>
        <taxon>Sar</taxon>
        <taxon>Alveolata</taxon>
        <taxon>Dinophyceae</taxon>
        <taxon>Suessiales</taxon>
        <taxon>Symbiodiniaceae</taxon>
        <taxon>Cladocopium</taxon>
    </lineage>
</organism>
<dbReference type="Proteomes" id="UP001152797">
    <property type="component" value="Unassembled WGS sequence"/>
</dbReference>
<evidence type="ECO:0000313" key="5">
    <source>
        <dbReference type="EMBL" id="CAI3986078.1"/>
    </source>
</evidence>
<comment type="caution">
    <text evidence="5">The sequence shown here is derived from an EMBL/GenBank/DDBJ whole genome shotgun (WGS) entry which is preliminary data.</text>
</comment>
<feature type="compositionally biased region" description="Polar residues" evidence="2">
    <location>
        <begin position="277"/>
        <end position="288"/>
    </location>
</feature>
<evidence type="ECO:0000256" key="1">
    <source>
        <dbReference type="PROSITE-ProRule" id="PRU00042"/>
    </source>
</evidence>
<dbReference type="EMBL" id="CAMXCT020001043">
    <property type="protein sequence ID" value="CAL1139453.1"/>
    <property type="molecule type" value="Genomic_DNA"/>
</dbReference>
<reference evidence="5" key="1">
    <citation type="submission" date="2022-10" db="EMBL/GenBank/DDBJ databases">
        <authorList>
            <person name="Chen Y."/>
            <person name="Dougan E. K."/>
            <person name="Chan C."/>
            <person name="Rhodes N."/>
            <person name="Thang M."/>
        </authorList>
    </citation>
    <scope>NUCLEOTIDE SEQUENCE</scope>
</reference>
<dbReference type="GO" id="GO:0003743">
    <property type="term" value="F:translation initiation factor activity"/>
    <property type="evidence" value="ECO:0007669"/>
    <property type="project" value="InterPro"/>
</dbReference>
<keyword evidence="7" id="KW-1185">Reference proteome</keyword>
<dbReference type="SUPFAM" id="SSF55159">
    <property type="entry name" value="eIF1-like"/>
    <property type="match status" value="1"/>
</dbReference>
<dbReference type="PROSITE" id="PS50157">
    <property type="entry name" value="ZINC_FINGER_C2H2_2"/>
    <property type="match status" value="1"/>
</dbReference>
<dbReference type="InterPro" id="IPR001950">
    <property type="entry name" value="SUI1"/>
</dbReference>
<dbReference type="AlphaFoldDB" id="A0A9P1C8I2"/>
<evidence type="ECO:0000259" key="3">
    <source>
        <dbReference type="PROSITE" id="PS50157"/>
    </source>
</evidence>
<protein>
    <submittedName>
        <fullName evidence="5">Uncharacterized protein</fullName>
    </submittedName>
</protein>
<feature type="domain" description="C2H2-type" evidence="3">
    <location>
        <begin position="300"/>
        <end position="328"/>
    </location>
</feature>
<dbReference type="InterPro" id="IPR013087">
    <property type="entry name" value="Znf_C2H2_type"/>
</dbReference>
<sequence length="937" mass="104128">MASDRRPLPECGFAVDSTKKGAVPIKVESRAKGKKVTILSNVRGDGSMLCSTLTSLLGIGGTVLHESGQQLIQLQGSQEVRVVEALRQLKCLRGVKEDEKPKKPAKQAEVASRNCGYDKFLRQESKPSLAKMLEGEAYAPKCLPGAECFRWHGYWVYCRGCCEQTDDDVWEESARFCDPSLDRPYSEEQLVGAPRRPTNVSQLDEYLRKLGMLAEVGEAALTWGLRTPTWPSPLGTTLAEYRRAALAPGAKLLEMEPRRPEKLRSNSKTPKEKVKASTLQPASRSKSQPVVKVPQEEGCFRCPVCQHHFALYKTLKDHMKLSHNQNAPAKNLVAYTPPKLKPRTAVSRGTSVPRAVKSTVRWGQNRSESIRCKVESKAGPCDESGPLDDRPTSSAAPREPIEVPRVEEIEDLGDIEEEFPQQTLLEDAEREFPSLDCCVCQKRFSFQMLQEFQEHVEKCINNPPATQSWQECPVCQEKFHPDAIEAHARSCLDRAEENVDDGEDSDASDGIAGHPVDLQGYPVVRVVQAFQPEIWDDTQVSVVKGDLFLRLWQQPTEVAPGAPGAPSPALVTVVVQRVQEGGYWAWGCLVTWERNDYYGVKLGYVPRSHLAEEPLPEVAELSLFGDGEGVEESGVPVSSCPPAWWTTWGATVPPVKIQEVPVLISDWSLALPNRMAGQLYTIPFSHYCELARWSLQEAKVSFVEYPYLPGVHTFFGPMQRLRAKKADSGSTGKGQGTPLYVAADGKILDDSWESLEVLGPVPEEMKKVLNYEIGPQVRAIVYADLLKPEKDAAFAAMGAACPVPWWQRWLWQLSGFRHKVSSLMREKMVGDEEKQAKTLQDFEAAIQKVEAELAKPDGCFKGAPEALTPPALALAALFAPAVCPPEYSGKFAPDITPETFTEPQQERIQGWRQRPIGQFTLEVYRLHRMRCVPSSAA</sequence>
<gene>
    <name evidence="5" type="ORF">C1SCF055_LOCUS13458</name>
</gene>